<proteinExistence type="predicted"/>
<dbReference type="AlphaFoldDB" id="A0A1X7ATJ6"/>
<feature type="compositionally biased region" description="Polar residues" evidence="1">
    <location>
        <begin position="166"/>
        <end position="192"/>
    </location>
</feature>
<feature type="compositionally biased region" description="Pro residues" evidence="1">
    <location>
        <begin position="133"/>
        <end position="142"/>
    </location>
</feature>
<name>A0A1X7ATJ6_9GAMM</name>
<gene>
    <name evidence="2" type="ORF">EHSB41UT_04554</name>
</gene>
<reference evidence="2 3" key="1">
    <citation type="submission" date="2017-03" db="EMBL/GenBank/DDBJ databases">
        <authorList>
            <person name="Afonso C.L."/>
            <person name="Miller P.J."/>
            <person name="Scott M.A."/>
            <person name="Spackman E."/>
            <person name="Goraichik I."/>
            <person name="Dimitrov K.M."/>
            <person name="Suarez D.L."/>
            <person name="Swayne D.E."/>
        </authorList>
    </citation>
    <scope>NUCLEOTIDE SEQUENCE [LARGE SCALE GENOMIC DNA]</scope>
    <source>
        <strain evidence="2">SB41UT1</strain>
    </source>
</reference>
<organism evidence="2 3">
    <name type="scientific">Parendozoicomonas haliclonae</name>
    <dbReference type="NCBI Taxonomy" id="1960125"/>
    <lineage>
        <taxon>Bacteria</taxon>
        <taxon>Pseudomonadati</taxon>
        <taxon>Pseudomonadota</taxon>
        <taxon>Gammaproteobacteria</taxon>
        <taxon>Oceanospirillales</taxon>
        <taxon>Endozoicomonadaceae</taxon>
        <taxon>Parendozoicomonas</taxon>
    </lineage>
</organism>
<evidence type="ECO:0000313" key="3">
    <source>
        <dbReference type="Proteomes" id="UP000196573"/>
    </source>
</evidence>
<accession>A0A1X7ATJ6</accession>
<keyword evidence="3" id="KW-1185">Reference proteome</keyword>
<dbReference type="Proteomes" id="UP000196573">
    <property type="component" value="Unassembled WGS sequence"/>
</dbReference>
<dbReference type="EMBL" id="FWPT01000015">
    <property type="protein sequence ID" value="SMA50737.1"/>
    <property type="molecule type" value="Genomic_DNA"/>
</dbReference>
<feature type="region of interest" description="Disordered" evidence="1">
    <location>
        <begin position="66"/>
        <end position="271"/>
    </location>
</feature>
<evidence type="ECO:0000313" key="2">
    <source>
        <dbReference type="EMBL" id="SMA50737.1"/>
    </source>
</evidence>
<protein>
    <submittedName>
        <fullName evidence="2">Uncharacterized protein</fullName>
    </submittedName>
</protein>
<sequence>MLDVRSVGVVILRAQNRWLLPLVTSVLLLAPSHMAMASHKDGAKFQVPNSPPPRRPDQQHRHTLNALQPSSQNGHMGRSKPGIRGSTYERQRAAGSKQPLIPKHMRGATSLKVMAQHESMEQEETPATVSRPVQPPPPPPSSAKPKPKTIPETTSVTKPESMEVDTPSTSESKVNQLVQMFSGMTTDTSNTKPRARHTTAPRQSMSVKPKPPPQDQKPRKMVSNPAPKAVTPSDRSSQNGKIPPILTKKPVLTGSKIPAKPQPPARPSRPEPLGMMPLNTLSIVKRFQALPQRLLPRLVYQNFNNVVALKNSNVPLTVPIDVSTLELASETDHKLDTTANLLWSYLYLLSKSKVNPLQRIPISPLADNFFTLSHIFNIFLTRETYGEQSRIYGAVIHGDMFSHPFDPTLQKEILRTTAHTTTRARKQFSNAHFEGLVRIHTAFTRYLKNHANQGARQLAQNLDQHPLLERVQKTSSSTDSFDLPTDHINHESGQTWSAHSQFTEDNSLGMPTDQYVVHGYPVDMIKPAWRYLLQMVFHQYAGGRPVFEILADFRLMAEFLINPFQNETAATLNLLTSCLAMTMNEYPILFRDRTIKEQSFNQLAKPSLLTARLFNGSEKVAQLATETLSLPALTQLAYPKTDATEPLFTVTLITRNTLLEQTLSSMMQKYFDSLNSEINQLLKQK</sequence>
<evidence type="ECO:0000256" key="1">
    <source>
        <dbReference type="SAM" id="MobiDB-lite"/>
    </source>
</evidence>